<dbReference type="STRING" id="929556.Solca_1769"/>
<keyword evidence="1" id="KW-0812">Transmembrane</keyword>
<feature type="transmembrane region" description="Helical" evidence="1">
    <location>
        <begin position="134"/>
        <end position="152"/>
    </location>
</feature>
<dbReference type="EMBL" id="CP003349">
    <property type="protein sequence ID" value="AFD06835.1"/>
    <property type="molecule type" value="Genomic_DNA"/>
</dbReference>
<evidence type="ECO:0000313" key="2">
    <source>
        <dbReference type="EMBL" id="AFD06835.1"/>
    </source>
</evidence>
<gene>
    <name evidence="2" type="ordered locus">Solca_1769</name>
</gene>
<dbReference type="RefSeq" id="WP_014680062.1">
    <property type="nucleotide sequence ID" value="NC_017770.1"/>
</dbReference>
<evidence type="ECO:0008006" key="4">
    <source>
        <dbReference type="Google" id="ProtNLM"/>
    </source>
</evidence>
<dbReference type="OrthoDB" id="663522at2"/>
<dbReference type="KEGG" id="scn:Solca_1769"/>
<evidence type="ECO:0000256" key="1">
    <source>
        <dbReference type="SAM" id="Phobius"/>
    </source>
</evidence>
<keyword evidence="1" id="KW-1133">Transmembrane helix</keyword>
<protein>
    <recommendedName>
        <fullName evidence="4">DUF1772 domain-containing protein</fullName>
    </recommendedName>
</protein>
<feature type="transmembrane region" description="Helical" evidence="1">
    <location>
        <begin position="85"/>
        <end position="107"/>
    </location>
</feature>
<dbReference type="Proteomes" id="UP000007590">
    <property type="component" value="Chromosome"/>
</dbReference>
<dbReference type="HOGENOM" id="CLU_1658893_0_0_10"/>
<sequence>MKTKLATPILIVCALLLAIGNGTGVYEHLFGLPKMLSTVTSLNETIHSTTSQPQKFWIPLHAMIFITLILSMVMNWKNEGRKKLILTVFISYLYISIVSIVFAKMLFTFPDITDAGEFAKQTHRWILLSWHRPLIGLAGAILLMIAISRPALTSSKSS</sequence>
<proteinExistence type="predicted"/>
<organism evidence="2 3">
    <name type="scientific">Solitalea canadensis (strain ATCC 29591 / DSM 3403 / JCM 21819 / LMG 8368 / NBRC 15130 / NCIMB 12057 / USAM 9D)</name>
    <name type="common">Flexibacter canadensis</name>
    <dbReference type="NCBI Taxonomy" id="929556"/>
    <lineage>
        <taxon>Bacteria</taxon>
        <taxon>Pseudomonadati</taxon>
        <taxon>Bacteroidota</taxon>
        <taxon>Sphingobacteriia</taxon>
        <taxon>Sphingobacteriales</taxon>
        <taxon>Sphingobacteriaceae</taxon>
        <taxon>Solitalea</taxon>
    </lineage>
</organism>
<reference evidence="2" key="1">
    <citation type="submission" date="2012-02" db="EMBL/GenBank/DDBJ databases">
        <title>The complete genome of Solitalea canadensis DSM 3403.</title>
        <authorList>
            <consortium name="US DOE Joint Genome Institute (JGI-PGF)"/>
            <person name="Lucas S."/>
            <person name="Copeland A."/>
            <person name="Lapidus A."/>
            <person name="Glavina del Rio T."/>
            <person name="Dalin E."/>
            <person name="Tice H."/>
            <person name="Bruce D."/>
            <person name="Goodwin L."/>
            <person name="Pitluck S."/>
            <person name="Peters L."/>
            <person name="Ovchinnikova G."/>
            <person name="Lu M."/>
            <person name="Kyrpides N."/>
            <person name="Mavromatis K."/>
            <person name="Ivanova N."/>
            <person name="Brettin T."/>
            <person name="Detter J.C."/>
            <person name="Han C."/>
            <person name="Larimer F."/>
            <person name="Land M."/>
            <person name="Hauser L."/>
            <person name="Markowitz V."/>
            <person name="Cheng J.-F."/>
            <person name="Hugenholtz P."/>
            <person name="Woyke T."/>
            <person name="Wu D."/>
            <person name="Spring S."/>
            <person name="Schroeder M."/>
            <person name="Kopitz M."/>
            <person name="Brambilla E."/>
            <person name="Klenk H.-P."/>
            <person name="Eisen J.A."/>
        </authorList>
    </citation>
    <scope>NUCLEOTIDE SEQUENCE</scope>
    <source>
        <strain evidence="2">DSM 3403</strain>
    </source>
</reference>
<feature type="transmembrane region" description="Helical" evidence="1">
    <location>
        <begin position="56"/>
        <end position="73"/>
    </location>
</feature>
<evidence type="ECO:0000313" key="3">
    <source>
        <dbReference type="Proteomes" id="UP000007590"/>
    </source>
</evidence>
<keyword evidence="3" id="KW-1185">Reference proteome</keyword>
<dbReference type="eggNOG" id="ENOG5033N8J">
    <property type="taxonomic scope" value="Bacteria"/>
</dbReference>
<accession>H8KTY5</accession>
<keyword evidence="1" id="KW-0472">Membrane</keyword>
<dbReference type="AlphaFoldDB" id="H8KTY5"/>
<name>H8KTY5_SOLCM</name>